<dbReference type="SUPFAM" id="SSF53167">
    <property type="entry name" value="Purine and uridine phosphorylases"/>
    <property type="match status" value="1"/>
</dbReference>
<dbReference type="InterPro" id="IPR011990">
    <property type="entry name" value="TPR-like_helical_dom_sf"/>
</dbReference>
<dbReference type="InterPro" id="IPR002182">
    <property type="entry name" value="NB-ARC"/>
</dbReference>
<dbReference type="Pfam" id="PF13424">
    <property type="entry name" value="TPR_12"/>
    <property type="match status" value="1"/>
</dbReference>
<dbReference type="PANTHER" id="PTHR46082:SF11">
    <property type="entry name" value="AAA+ ATPASE DOMAIN-CONTAINING PROTEIN-RELATED"/>
    <property type="match status" value="1"/>
</dbReference>
<dbReference type="Pfam" id="PF00931">
    <property type="entry name" value="NB-ARC"/>
    <property type="match status" value="1"/>
</dbReference>
<comment type="caution">
    <text evidence="4">The sequence shown here is derived from an EMBL/GenBank/DDBJ whole genome shotgun (WGS) entry which is preliminary data.</text>
</comment>
<reference evidence="4" key="1">
    <citation type="submission" date="2022-09" db="EMBL/GenBank/DDBJ databases">
        <title>Fusarium specimens isolated from Avocado Roots.</title>
        <authorList>
            <person name="Stajich J."/>
            <person name="Roper C."/>
            <person name="Heimlech-Rivalta G."/>
        </authorList>
    </citation>
    <scope>NUCLEOTIDE SEQUENCE</scope>
    <source>
        <strain evidence="4">CF00136</strain>
    </source>
</reference>
<dbReference type="GO" id="GO:0003824">
    <property type="term" value="F:catalytic activity"/>
    <property type="evidence" value="ECO:0007669"/>
    <property type="project" value="InterPro"/>
</dbReference>
<feature type="domain" description="Nucleoside phosphorylase" evidence="3">
    <location>
        <begin position="54"/>
        <end position="338"/>
    </location>
</feature>
<gene>
    <name evidence="4" type="ORF">NW762_014402</name>
</gene>
<dbReference type="OrthoDB" id="626167at2759"/>
<dbReference type="Gene3D" id="1.25.40.10">
    <property type="entry name" value="Tetratricopeptide repeat domain"/>
    <property type="match status" value="1"/>
</dbReference>
<evidence type="ECO:0008006" key="6">
    <source>
        <dbReference type="Google" id="ProtNLM"/>
    </source>
</evidence>
<sequence length="880" mass="99098">MEMSAVDDGSQSWIRANGEEQLPTPSKRRKTAHGIDGDIYEPKTRLSQHDYTFGWICALSIEMAAARAMLDNIHESLPTSPDDTNAYTFGNIGKHNIVIACLPSYGLNNAATVANNMRRSFPSVSLALMVGIGGGVPGKADVRLGDVVVSTEVVQYDFGKTLAHGRFQRTGTLNKPPQALMTAVAKLQADHRTEPSNSIPSFLSKMLERYPSMIGFTHPGMLQDQLFDGAYDHPQHFSNCESCDASRLVLRPTRDNTNPRIHCGIIASGNQVMKHGGARDQLAKELDVLCFEMEAAGLMDSLPCLVIRGICDYSDSHKNKRWQEYAAATAAAYVKELLSIIPTSNINQTQGGAMWSNTGKREWMVPFERNEDFVGRQDALRLLHDRLPPGAKEDICQRTVIEGLGGVGKTQIALEAAYRLRDTDSSCSVFWVPAMDMTTFENAYRSIGQLLNVSGINDDRADVKTLVQSALSHEDAGPWLLIIDNADDPELMFGLGRLAYYLPRSMIGSILFTTRTREITERLDIHAAGIIKATKMTRAEAREMLQARLTENQLRDGASTDGLLEFLDNLPLAIRQASAHMFKTGISTIRYLEYCRSSDATLAKLLSRDFEDRGRYDGIKNPVATTWLISFRHILRDNSLAGEYLQFMCFLAERKIPTSLLPPAEDGMEVDEAIGTLEAYGFVTRREECRYLDIHRLVRLTMWNWLRQEGQARQTYCNVVHRLYEVLPFPKHENRGEWMEYMAHTQRVIESEEECDDDEAMSGLLIRVAKALRLQGRFEGAIKLNRQALKLRKDVLGKENEKILAISNNLVGNLFGTGQYQEARKMFQEVLELKEKVLGKEHPDTLIGMQNLADVLRHMRYYDEAEKMQRQYEWLSGYVL</sequence>
<evidence type="ECO:0000259" key="2">
    <source>
        <dbReference type="Pfam" id="PF00931"/>
    </source>
</evidence>
<keyword evidence="5" id="KW-1185">Reference proteome</keyword>
<feature type="domain" description="NB-ARC" evidence="2">
    <location>
        <begin position="398"/>
        <end position="553"/>
    </location>
</feature>
<protein>
    <recommendedName>
        <fullName evidence="6">Nucleoside phosphorylase domain-containing protein</fullName>
    </recommendedName>
</protein>
<dbReference type="Proteomes" id="UP001152049">
    <property type="component" value="Unassembled WGS sequence"/>
</dbReference>
<dbReference type="InterPro" id="IPR053137">
    <property type="entry name" value="NLR-like"/>
</dbReference>
<proteinExistence type="predicted"/>
<evidence type="ECO:0000313" key="5">
    <source>
        <dbReference type="Proteomes" id="UP001152049"/>
    </source>
</evidence>
<dbReference type="AlphaFoldDB" id="A0A9W8RIR9"/>
<evidence type="ECO:0000256" key="1">
    <source>
        <dbReference type="SAM" id="MobiDB-lite"/>
    </source>
</evidence>
<dbReference type="Pfam" id="PF01048">
    <property type="entry name" value="PNP_UDP_1"/>
    <property type="match status" value="1"/>
</dbReference>
<dbReference type="PANTHER" id="PTHR46082">
    <property type="entry name" value="ATP/GTP-BINDING PROTEIN-RELATED"/>
    <property type="match status" value="1"/>
</dbReference>
<feature type="region of interest" description="Disordered" evidence="1">
    <location>
        <begin position="1"/>
        <end position="35"/>
    </location>
</feature>
<name>A0A9W8RIR9_9HYPO</name>
<dbReference type="SUPFAM" id="SSF52540">
    <property type="entry name" value="P-loop containing nucleoside triphosphate hydrolases"/>
    <property type="match status" value="1"/>
</dbReference>
<dbReference type="EMBL" id="JAOQAZ010000050">
    <property type="protein sequence ID" value="KAJ4244547.1"/>
    <property type="molecule type" value="Genomic_DNA"/>
</dbReference>
<dbReference type="GO" id="GO:0043531">
    <property type="term" value="F:ADP binding"/>
    <property type="evidence" value="ECO:0007669"/>
    <property type="project" value="InterPro"/>
</dbReference>
<accession>A0A9W8RIR9</accession>
<dbReference type="GO" id="GO:0009116">
    <property type="term" value="P:nucleoside metabolic process"/>
    <property type="evidence" value="ECO:0007669"/>
    <property type="project" value="InterPro"/>
</dbReference>
<evidence type="ECO:0000259" key="3">
    <source>
        <dbReference type="Pfam" id="PF01048"/>
    </source>
</evidence>
<dbReference type="SUPFAM" id="SSF48452">
    <property type="entry name" value="TPR-like"/>
    <property type="match status" value="1"/>
</dbReference>
<dbReference type="InterPro" id="IPR000845">
    <property type="entry name" value="Nucleoside_phosphorylase_d"/>
</dbReference>
<dbReference type="Gene3D" id="3.40.50.1580">
    <property type="entry name" value="Nucleoside phosphorylase domain"/>
    <property type="match status" value="1"/>
</dbReference>
<dbReference type="Pfam" id="PF13374">
    <property type="entry name" value="TPR_10"/>
    <property type="match status" value="1"/>
</dbReference>
<evidence type="ECO:0000313" key="4">
    <source>
        <dbReference type="EMBL" id="KAJ4244547.1"/>
    </source>
</evidence>
<organism evidence="4 5">
    <name type="scientific">Fusarium torreyae</name>
    <dbReference type="NCBI Taxonomy" id="1237075"/>
    <lineage>
        <taxon>Eukaryota</taxon>
        <taxon>Fungi</taxon>
        <taxon>Dikarya</taxon>
        <taxon>Ascomycota</taxon>
        <taxon>Pezizomycotina</taxon>
        <taxon>Sordariomycetes</taxon>
        <taxon>Hypocreomycetidae</taxon>
        <taxon>Hypocreales</taxon>
        <taxon>Nectriaceae</taxon>
        <taxon>Fusarium</taxon>
    </lineage>
</organism>
<dbReference type="InterPro" id="IPR027417">
    <property type="entry name" value="P-loop_NTPase"/>
</dbReference>
<dbReference type="Gene3D" id="3.40.50.300">
    <property type="entry name" value="P-loop containing nucleotide triphosphate hydrolases"/>
    <property type="match status" value="1"/>
</dbReference>
<dbReference type="InterPro" id="IPR035994">
    <property type="entry name" value="Nucleoside_phosphorylase_sf"/>
</dbReference>